<name>A0A5B7J3B7_PORTR</name>
<dbReference type="EMBL" id="VSRR010090921">
    <property type="protein sequence ID" value="MPC92351.1"/>
    <property type="molecule type" value="Genomic_DNA"/>
</dbReference>
<feature type="transmembrane region" description="Helical" evidence="1">
    <location>
        <begin position="89"/>
        <end position="109"/>
    </location>
</feature>
<reference evidence="2 3" key="1">
    <citation type="submission" date="2019-05" db="EMBL/GenBank/DDBJ databases">
        <title>Another draft genome of Portunus trituberculatus and its Hox gene families provides insights of decapod evolution.</title>
        <authorList>
            <person name="Jeong J.-H."/>
            <person name="Song I."/>
            <person name="Kim S."/>
            <person name="Choi T."/>
            <person name="Kim D."/>
            <person name="Ryu S."/>
            <person name="Kim W."/>
        </authorList>
    </citation>
    <scope>NUCLEOTIDE SEQUENCE [LARGE SCALE GENOMIC DNA]</scope>
    <source>
        <tissue evidence="2">Muscle</tissue>
    </source>
</reference>
<accession>A0A5B7J3B7</accession>
<keyword evidence="3" id="KW-1185">Reference proteome</keyword>
<keyword evidence="1" id="KW-0472">Membrane</keyword>
<proteinExistence type="predicted"/>
<comment type="caution">
    <text evidence="2">The sequence shown here is derived from an EMBL/GenBank/DDBJ whole genome shotgun (WGS) entry which is preliminary data.</text>
</comment>
<protein>
    <submittedName>
        <fullName evidence="2">Uncharacterized protein</fullName>
    </submittedName>
</protein>
<keyword evidence="1" id="KW-1133">Transmembrane helix</keyword>
<sequence length="112" mass="12763">MFCSQQASTMNCTSGPLMSTRISGRRGGSLVPLCTHHRPVRWWNQTSASHKCHAGSLGPDLTLQRIFFALGMTKWPYMLQILIRNIQTILVYFFRKIIMVVSMVMPASYTPR</sequence>
<evidence type="ECO:0000256" key="1">
    <source>
        <dbReference type="SAM" id="Phobius"/>
    </source>
</evidence>
<organism evidence="2 3">
    <name type="scientific">Portunus trituberculatus</name>
    <name type="common">Swimming crab</name>
    <name type="synonym">Neptunus trituberculatus</name>
    <dbReference type="NCBI Taxonomy" id="210409"/>
    <lineage>
        <taxon>Eukaryota</taxon>
        <taxon>Metazoa</taxon>
        <taxon>Ecdysozoa</taxon>
        <taxon>Arthropoda</taxon>
        <taxon>Crustacea</taxon>
        <taxon>Multicrustacea</taxon>
        <taxon>Malacostraca</taxon>
        <taxon>Eumalacostraca</taxon>
        <taxon>Eucarida</taxon>
        <taxon>Decapoda</taxon>
        <taxon>Pleocyemata</taxon>
        <taxon>Brachyura</taxon>
        <taxon>Eubrachyura</taxon>
        <taxon>Portunoidea</taxon>
        <taxon>Portunidae</taxon>
        <taxon>Portuninae</taxon>
        <taxon>Portunus</taxon>
    </lineage>
</organism>
<dbReference type="Proteomes" id="UP000324222">
    <property type="component" value="Unassembled WGS sequence"/>
</dbReference>
<gene>
    <name evidence="2" type="ORF">E2C01_087434</name>
</gene>
<dbReference type="AlphaFoldDB" id="A0A5B7J3B7"/>
<evidence type="ECO:0000313" key="3">
    <source>
        <dbReference type="Proteomes" id="UP000324222"/>
    </source>
</evidence>
<evidence type="ECO:0000313" key="2">
    <source>
        <dbReference type="EMBL" id="MPC92351.1"/>
    </source>
</evidence>
<keyword evidence="1" id="KW-0812">Transmembrane</keyword>